<dbReference type="Gene3D" id="3.30.710.10">
    <property type="entry name" value="Potassium Channel Kv1.1, Chain A"/>
    <property type="match status" value="1"/>
</dbReference>
<keyword evidence="4" id="KW-1185">Reference proteome</keyword>
<dbReference type="STRING" id="383855.M3AJE0"/>
<dbReference type="AlphaFoldDB" id="M3AJE0"/>
<evidence type="ECO:0000259" key="2">
    <source>
        <dbReference type="PROSITE" id="PS50097"/>
    </source>
</evidence>
<dbReference type="GeneID" id="19341068"/>
<dbReference type="KEGG" id="pfj:MYCFIDRAFT_72577"/>
<dbReference type="SUPFAM" id="SSF54695">
    <property type="entry name" value="POZ domain"/>
    <property type="match status" value="1"/>
</dbReference>
<feature type="region of interest" description="Disordered" evidence="1">
    <location>
        <begin position="117"/>
        <end position="159"/>
    </location>
</feature>
<dbReference type="InterPro" id="IPR011333">
    <property type="entry name" value="SKP1/BTB/POZ_sf"/>
</dbReference>
<protein>
    <recommendedName>
        <fullName evidence="2">BTB domain-containing protein</fullName>
    </recommendedName>
</protein>
<dbReference type="Proteomes" id="UP000016932">
    <property type="component" value="Unassembled WGS sequence"/>
</dbReference>
<proteinExistence type="predicted"/>
<dbReference type="PANTHER" id="PTHR47843:SF5">
    <property type="entry name" value="BTB_POZ DOMAIN PROTEIN"/>
    <property type="match status" value="1"/>
</dbReference>
<feature type="domain" description="BTB" evidence="2">
    <location>
        <begin position="14"/>
        <end position="81"/>
    </location>
</feature>
<sequence length="316" mass="35199">MEDQAQCIAQSKPFEFLIGPDEVAFFIHRGLVKQHSEPLDALVNGRMKEAKAGSASIVDVDEATFARVTEFMYTGDYSAADFSLILDAAGINETGSAGPTEVQATEQVDSTVNADFQDPADSGFDDPIPSQDDGWGGHYSRKKKKRRNAPAPYMDPVVKPAENTTTRKSRAWQVFTSRPSPIQSSRKLQPSCEPRPNKEPCEEYTDVFLSHAKLYVFADTYDIAGLRALSLHKLHKTLACFTLYDQRVEDVAVLFQYTYNNTAEREGTLDPLRKLVVSYVCCHIEKILVCDTFRATLKGENSAAVDVLEKVRARLD</sequence>
<dbReference type="PROSITE" id="PS50097">
    <property type="entry name" value="BTB"/>
    <property type="match status" value="1"/>
</dbReference>
<dbReference type="PANTHER" id="PTHR47843">
    <property type="entry name" value="BTB DOMAIN-CONTAINING PROTEIN-RELATED"/>
    <property type="match status" value="1"/>
</dbReference>
<gene>
    <name evidence="3" type="ORF">MYCFIDRAFT_72577</name>
</gene>
<evidence type="ECO:0000256" key="1">
    <source>
        <dbReference type="SAM" id="MobiDB-lite"/>
    </source>
</evidence>
<organism evidence="3 4">
    <name type="scientific">Pseudocercospora fijiensis (strain CIRAD86)</name>
    <name type="common">Black leaf streak disease fungus</name>
    <name type="synonym">Mycosphaerella fijiensis</name>
    <dbReference type="NCBI Taxonomy" id="383855"/>
    <lineage>
        <taxon>Eukaryota</taxon>
        <taxon>Fungi</taxon>
        <taxon>Dikarya</taxon>
        <taxon>Ascomycota</taxon>
        <taxon>Pezizomycotina</taxon>
        <taxon>Dothideomycetes</taxon>
        <taxon>Dothideomycetidae</taxon>
        <taxon>Mycosphaerellales</taxon>
        <taxon>Mycosphaerellaceae</taxon>
        <taxon>Pseudocercospora</taxon>
    </lineage>
</organism>
<reference evidence="3 4" key="1">
    <citation type="journal article" date="2012" name="PLoS Pathog.">
        <title>Diverse lifestyles and strategies of plant pathogenesis encoded in the genomes of eighteen Dothideomycetes fungi.</title>
        <authorList>
            <person name="Ohm R.A."/>
            <person name="Feau N."/>
            <person name="Henrissat B."/>
            <person name="Schoch C.L."/>
            <person name="Horwitz B.A."/>
            <person name="Barry K.W."/>
            <person name="Condon B.J."/>
            <person name="Copeland A.C."/>
            <person name="Dhillon B."/>
            <person name="Glaser F."/>
            <person name="Hesse C.N."/>
            <person name="Kosti I."/>
            <person name="LaButti K."/>
            <person name="Lindquist E.A."/>
            <person name="Lucas S."/>
            <person name="Salamov A.A."/>
            <person name="Bradshaw R.E."/>
            <person name="Ciuffetti L."/>
            <person name="Hamelin R.C."/>
            <person name="Kema G.H.J."/>
            <person name="Lawrence C."/>
            <person name="Scott J.A."/>
            <person name="Spatafora J.W."/>
            <person name="Turgeon B.G."/>
            <person name="de Wit P.J.G.M."/>
            <person name="Zhong S."/>
            <person name="Goodwin S.B."/>
            <person name="Grigoriev I.V."/>
        </authorList>
    </citation>
    <scope>NUCLEOTIDE SEQUENCE [LARGE SCALE GENOMIC DNA]</scope>
    <source>
        <strain evidence="3 4">CIRAD86</strain>
    </source>
</reference>
<dbReference type="OrthoDB" id="9997739at2759"/>
<dbReference type="RefSeq" id="XP_007931355.1">
    <property type="nucleotide sequence ID" value="XM_007933164.1"/>
</dbReference>
<feature type="compositionally biased region" description="Basic residues" evidence="1">
    <location>
        <begin position="139"/>
        <end position="148"/>
    </location>
</feature>
<evidence type="ECO:0000313" key="4">
    <source>
        <dbReference type="Proteomes" id="UP000016932"/>
    </source>
</evidence>
<dbReference type="VEuPathDB" id="FungiDB:MYCFIDRAFT_72577"/>
<accession>M3AJE0</accession>
<evidence type="ECO:0000313" key="3">
    <source>
        <dbReference type="EMBL" id="EME77597.1"/>
    </source>
</evidence>
<dbReference type="HOGENOM" id="CLU_056399_2_1_1"/>
<dbReference type="EMBL" id="KB446564">
    <property type="protein sequence ID" value="EME77597.1"/>
    <property type="molecule type" value="Genomic_DNA"/>
</dbReference>
<name>M3AJE0_PSEFD</name>
<dbReference type="eggNOG" id="ENOG502SFZQ">
    <property type="taxonomic scope" value="Eukaryota"/>
</dbReference>
<dbReference type="InterPro" id="IPR000210">
    <property type="entry name" value="BTB/POZ_dom"/>
</dbReference>